<evidence type="ECO:0000259" key="10">
    <source>
        <dbReference type="PROSITE" id="PS50109"/>
    </source>
</evidence>
<dbReference type="PRINTS" id="PR00344">
    <property type="entry name" value="BCTRLSENSOR"/>
</dbReference>
<dbReference type="RefSeq" id="WP_076958282.1">
    <property type="nucleotide sequence ID" value="NZ_MLCO01000154.1"/>
</dbReference>
<comment type="function">
    <text evidence="8">Involved in the transmission of sensory signals from the chemoreceptors to the flagellar motors. CheA is autophosphorylated; it can transfer its phosphate group to either CheB or CheY.</text>
</comment>
<dbReference type="InterPro" id="IPR051315">
    <property type="entry name" value="Bact_Chemotaxis_CheA"/>
</dbReference>
<dbReference type="Gene3D" id="3.30.565.10">
    <property type="entry name" value="Histidine kinase-like ATPase, C-terminal domain"/>
    <property type="match status" value="1"/>
</dbReference>
<dbReference type="InterPro" id="IPR002545">
    <property type="entry name" value="CheW-lke_dom"/>
</dbReference>
<dbReference type="Proteomes" id="UP000188879">
    <property type="component" value="Unassembled WGS sequence"/>
</dbReference>
<evidence type="ECO:0000259" key="12">
    <source>
        <dbReference type="PROSITE" id="PS50894"/>
    </source>
</evidence>
<dbReference type="EMBL" id="MLCO01000154">
    <property type="protein sequence ID" value="ONG51681.1"/>
    <property type="molecule type" value="Genomic_DNA"/>
</dbReference>
<dbReference type="Pfam" id="PF01627">
    <property type="entry name" value="Hpt"/>
    <property type="match status" value="1"/>
</dbReference>
<evidence type="ECO:0000256" key="3">
    <source>
        <dbReference type="ARBA" id="ARBA00021495"/>
    </source>
</evidence>
<evidence type="ECO:0000256" key="8">
    <source>
        <dbReference type="ARBA" id="ARBA00035100"/>
    </source>
</evidence>
<dbReference type="AlphaFoldDB" id="A0A1V2H122"/>
<gene>
    <name evidence="13" type="ORF">BKE38_15685</name>
</gene>
<dbReference type="PANTHER" id="PTHR43395">
    <property type="entry name" value="SENSOR HISTIDINE KINASE CHEA"/>
    <property type="match status" value="1"/>
</dbReference>
<dbReference type="InterPro" id="IPR004358">
    <property type="entry name" value="Sig_transdc_His_kin-like_C"/>
</dbReference>
<feature type="modified residue" description="Phosphohistidine" evidence="9">
    <location>
        <position position="47"/>
    </location>
</feature>
<dbReference type="Pfam" id="PF01584">
    <property type="entry name" value="CheW"/>
    <property type="match status" value="1"/>
</dbReference>
<dbReference type="CDD" id="cd00088">
    <property type="entry name" value="HPT"/>
    <property type="match status" value="1"/>
</dbReference>
<keyword evidence="7" id="KW-0902">Two-component regulatory system</keyword>
<dbReference type="PROSITE" id="PS50851">
    <property type="entry name" value="CHEW"/>
    <property type="match status" value="1"/>
</dbReference>
<feature type="domain" description="HPt" evidence="12">
    <location>
        <begin position="5"/>
        <end position="104"/>
    </location>
</feature>
<proteinExistence type="predicted"/>
<feature type="domain" description="CheW-like" evidence="11">
    <location>
        <begin position="730"/>
        <end position="866"/>
    </location>
</feature>
<dbReference type="PROSITE" id="PS50109">
    <property type="entry name" value="HIS_KIN"/>
    <property type="match status" value="1"/>
</dbReference>
<dbReference type="InterPro" id="IPR036061">
    <property type="entry name" value="CheW-like_dom_sf"/>
</dbReference>
<evidence type="ECO:0000256" key="6">
    <source>
        <dbReference type="ARBA" id="ARBA00022777"/>
    </source>
</evidence>
<accession>A0A1V2H122</accession>
<dbReference type="SMART" id="SM00073">
    <property type="entry name" value="HPT"/>
    <property type="match status" value="1"/>
</dbReference>
<keyword evidence="4 9" id="KW-0597">Phosphoprotein</keyword>
<reference evidence="13 14" key="1">
    <citation type="submission" date="2016-10" db="EMBL/GenBank/DDBJ databases">
        <title>Draft Genome sequence of Roseomonas sp. strain M3.</title>
        <authorList>
            <person name="Subhash Y."/>
            <person name="Lee S."/>
        </authorList>
    </citation>
    <scope>NUCLEOTIDE SEQUENCE [LARGE SCALE GENOMIC DNA]</scope>
    <source>
        <strain evidence="13 14">M3</strain>
    </source>
</reference>
<evidence type="ECO:0000256" key="7">
    <source>
        <dbReference type="ARBA" id="ARBA00023012"/>
    </source>
</evidence>
<dbReference type="GO" id="GO:0000155">
    <property type="term" value="F:phosphorelay sensor kinase activity"/>
    <property type="evidence" value="ECO:0007669"/>
    <property type="project" value="UniProtKB-ARBA"/>
</dbReference>
<dbReference type="FunFam" id="3.30.565.10:FF:000016">
    <property type="entry name" value="Chemotaxis protein CheA, putative"/>
    <property type="match status" value="1"/>
</dbReference>
<name>A0A1V2H122_9PROT</name>
<dbReference type="Gene3D" id="1.20.120.160">
    <property type="entry name" value="HPT domain"/>
    <property type="match status" value="1"/>
</dbReference>
<dbReference type="InterPro" id="IPR008207">
    <property type="entry name" value="Sig_transdc_His_kin_Hpt_dom"/>
</dbReference>
<keyword evidence="5" id="KW-0808">Transferase</keyword>
<dbReference type="InterPro" id="IPR003594">
    <property type="entry name" value="HATPase_dom"/>
</dbReference>
<dbReference type="Pfam" id="PF02518">
    <property type="entry name" value="HATPase_c"/>
    <property type="match status" value="1"/>
</dbReference>
<dbReference type="PROSITE" id="PS50894">
    <property type="entry name" value="HPT"/>
    <property type="match status" value="1"/>
</dbReference>
<sequence>MLGDDDALWGEFAAETEEHLDTIEAVLGSGGAALEREQVNTLFRAFHSLKGMSDALGAPGMKNVAHVAEDILGSARSGKLVVDAAVSGVLLGAVDALRRQRAAVLATHQDEPADPALIVQLQRIAGGTAPTTPAPRPPPPPVAATEKNPLVGVVASRVVLAVPMLGHLAGETVAARDPAALQEVEELAEAAALLGLARLSAGFSTLADAAGSIAALPALGLLRRQLERLEDMAGESAGAAEIPGATRGELAPRLAGLAVRLAALTEGHGDAPALAAAARAAAAAACALGQEALETLLLTLEDLADRAGDPDAAAVLAIQGPALAERLHAAAEGEALAPRALPPAEAAAEALDPRLPAAFRGSMGQAARGRALAALAAGQRLFVARLALGQDAAIENAIGAWLHEEAEVLASRNLPPPAPELAAELETLFASGAELSLLQAHARALDPEHRVLRDLALLPEAGVEHAEAGPVTMRVRQETIDGIINLQAEVRAAALSLSETLQEGGGRGAIGRLAALEQWLPGSVAPHLANALERLRRVQDAMEGAESRLTLSLRRLDEAVMELRVVPIGTLFSRLPRVARAVARASGKEVELLLEGQEVAIDRSLVELLADPLLHLVRNAVDHGVESPAERAAAGKPARGTLKISAARRTGQIRVRVSDDGAGIDRDRVLARAVSRGLISPAEAARMPPDEVHGLLFRPGFSTSETVTETSGRGVGLDVVQDAVRRAGGTLEVTSVPGQGSSFSLRLPLTAAVQTVLLVEVGGHPYALPAGRVDSVVERDALPPGAELRRLSELLNLPAAEEASEGAIVMLRSGGRVLGLAVDRVQRRSDLLLRPMHPVLAGLPGVGGVGVLGNGEPVVLLEPDGM</sequence>
<dbReference type="CDD" id="cd16916">
    <property type="entry name" value="HATPase_CheA-like"/>
    <property type="match status" value="1"/>
</dbReference>
<dbReference type="SUPFAM" id="SSF55874">
    <property type="entry name" value="ATPase domain of HSP90 chaperone/DNA topoisomerase II/histidine kinase"/>
    <property type="match status" value="1"/>
</dbReference>
<dbReference type="SUPFAM" id="SSF50341">
    <property type="entry name" value="CheW-like"/>
    <property type="match status" value="1"/>
</dbReference>
<comment type="catalytic activity">
    <reaction evidence="1">
        <text>ATP + protein L-histidine = ADP + protein N-phospho-L-histidine.</text>
        <dbReference type="EC" id="2.7.13.3"/>
    </reaction>
</comment>
<dbReference type="PANTHER" id="PTHR43395:SF8">
    <property type="entry name" value="HISTIDINE KINASE"/>
    <property type="match status" value="1"/>
</dbReference>
<comment type="caution">
    <text evidence="13">The sequence shown here is derived from an EMBL/GenBank/DDBJ whole genome shotgun (WGS) entry which is preliminary data.</text>
</comment>
<evidence type="ECO:0000256" key="4">
    <source>
        <dbReference type="ARBA" id="ARBA00022553"/>
    </source>
</evidence>
<evidence type="ECO:0000256" key="9">
    <source>
        <dbReference type="PROSITE-ProRule" id="PRU00110"/>
    </source>
</evidence>
<dbReference type="Gene3D" id="2.30.30.40">
    <property type="entry name" value="SH3 Domains"/>
    <property type="match status" value="1"/>
</dbReference>
<evidence type="ECO:0000313" key="13">
    <source>
        <dbReference type="EMBL" id="ONG51681.1"/>
    </source>
</evidence>
<protein>
    <recommendedName>
        <fullName evidence="3">Chemotaxis protein CheA</fullName>
        <ecNumber evidence="2">2.7.13.3</ecNumber>
    </recommendedName>
</protein>
<keyword evidence="14" id="KW-1185">Reference proteome</keyword>
<evidence type="ECO:0000256" key="2">
    <source>
        <dbReference type="ARBA" id="ARBA00012438"/>
    </source>
</evidence>
<evidence type="ECO:0000256" key="1">
    <source>
        <dbReference type="ARBA" id="ARBA00000085"/>
    </source>
</evidence>
<organism evidence="13 14">
    <name type="scientific">Teichococcus deserti</name>
    <dbReference type="NCBI Taxonomy" id="1817963"/>
    <lineage>
        <taxon>Bacteria</taxon>
        <taxon>Pseudomonadati</taxon>
        <taxon>Pseudomonadota</taxon>
        <taxon>Alphaproteobacteria</taxon>
        <taxon>Acetobacterales</taxon>
        <taxon>Roseomonadaceae</taxon>
        <taxon>Roseomonas</taxon>
    </lineage>
</organism>
<feature type="domain" description="Histidine kinase" evidence="10">
    <location>
        <begin position="528"/>
        <end position="751"/>
    </location>
</feature>
<evidence type="ECO:0000259" key="11">
    <source>
        <dbReference type="PROSITE" id="PS50851"/>
    </source>
</evidence>
<dbReference type="SMART" id="SM00387">
    <property type="entry name" value="HATPase_c"/>
    <property type="match status" value="1"/>
</dbReference>
<evidence type="ECO:0000313" key="14">
    <source>
        <dbReference type="Proteomes" id="UP000188879"/>
    </source>
</evidence>
<dbReference type="GO" id="GO:0006935">
    <property type="term" value="P:chemotaxis"/>
    <property type="evidence" value="ECO:0007669"/>
    <property type="project" value="InterPro"/>
</dbReference>
<dbReference type="InterPro" id="IPR036890">
    <property type="entry name" value="HATPase_C_sf"/>
</dbReference>
<dbReference type="InterPro" id="IPR005467">
    <property type="entry name" value="His_kinase_dom"/>
</dbReference>
<dbReference type="SUPFAM" id="SSF47226">
    <property type="entry name" value="Histidine-containing phosphotransfer domain, HPT domain"/>
    <property type="match status" value="1"/>
</dbReference>
<dbReference type="EC" id="2.7.13.3" evidence="2"/>
<dbReference type="SMART" id="SM00260">
    <property type="entry name" value="CheW"/>
    <property type="match status" value="1"/>
</dbReference>
<keyword evidence="6" id="KW-0418">Kinase</keyword>
<dbReference type="InterPro" id="IPR036641">
    <property type="entry name" value="HPT_dom_sf"/>
</dbReference>
<evidence type="ECO:0000256" key="5">
    <source>
        <dbReference type="ARBA" id="ARBA00022679"/>
    </source>
</evidence>